<evidence type="ECO:0000313" key="3">
    <source>
        <dbReference type="Proteomes" id="UP000054383"/>
    </source>
</evidence>
<feature type="region of interest" description="Disordered" evidence="1">
    <location>
        <begin position="86"/>
        <end position="113"/>
    </location>
</feature>
<dbReference type="OMA" id="ARPRANC"/>
<dbReference type="AlphaFoldDB" id="A0A0U1MBG1"/>
<organism evidence="2 3">
    <name type="scientific">Talaromyces islandicus</name>
    <name type="common">Penicillium islandicum</name>
    <dbReference type="NCBI Taxonomy" id="28573"/>
    <lineage>
        <taxon>Eukaryota</taxon>
        <taxon>Fungi</taxon>
        <taxon>Dikarya</taxon>
        <taxon>Ascomycota</taxon>
        <taxon>Pezizomycotina</taxon>
        <taxon>Eurotiomycetes</taxon>
        <taxon>Eurotiomycetidae</taxon>
        <taxon>Eurotiales</taxon>
        <taxon>Trichocomaceae</taxon>
        <taxon>Talaromyces</taxon>
        <taxon>Talaromyces sect. Islandici</taxon>
    </lineage>
</organism>
<protein>
    <submittedName>
        <fullName evidence="2">Uncharacterized protein</fullName>
    </submittedName>
</protein>
<name>A0A0U1MBG1_TALIS</name>
<proteinExistence type="predicted"/>
<sequence>MLRNQVAADVRTLDPVCQNRLEKLNHAAERAMAERALLLDENRLLFEQNNEKTTRQSTGSRVVGHAKVMSYEDILEAQRKRDAKAVARPRANCRRSQLVDETSARQEEKEKSEREIQRWDLVMDVVF</sequence>
<keyword evidence="3" id="KW-1185">Reference proteome</keyword>
<evidence type="ECO:0000256" key="1">
    <source>
        <dbReference type="SAM" id="MobiDB-lite"/>
    </source>
</evidence>
<evidence type="ECO:0000313" key="2">
    <source>
        <dbReference type="EMBL" id="CRG92947.1"/>
    </source>
</evidence>
<gene>
    <name evidence="2" type="ORF">PISL3812_10043</name>
</gene>
<reference evidence="2 3" key="1">
    <citation type="submission" date="2015-04" db="EMBL/GenBank/DDBJ databases">
        <authorList>
            <person name="Syromyatnikov M.Y."/>
            <person name="Popov V.N."/>
        </authorList>
    </citation>
    <scope>NUCLEOTIDE SEQUENCE [LARGE SCALE GENOMIC DNA]</scope>
    <source>
        <strain evidence="2">WF-38-12</strain>
    </source>
</reference>
<dbReference type="OrthoDB" id="4207519at2759"/>
<accession>A0A0U1MBG1</accession>
<feature type="compositionally biased region" description="Basic and acidic residues" evidence="1">
    <location>
        <begin position="102"/>
        <end position="113"/>
    </location>
</feature>
<dbReference type="STRING" id="28573.A0A0U1MBG1"/>
<dbReference type="Proteomes" id="UP000054383">
    <property type="component" value="Unassembled WGS sequence"/>
</dbReference>
<dbReference type="EMBL" id="CVMT01000095">
    <property type="protein sequence ID" value="CRG92947.1"/>
    <property type="molecule type" value="Genomic_DNA"/>
</dbReference>